<sequence>MLVGNRIALRRQDTFLAVHEDYLHGGMVNEESVGDVTGSLKSAASPLTSSTALGSYVSREILDTLDGLESHIEKLRRG</sequence>
<dbReference type="Proteomes" id="UP001168990">
    <property type="component" value="Unassembled WGS sequence"/>
</dbReference>
<proteinExistence type="predicted"/>
<name>A0AA39C5N5_9HYME</name>
<gene>
    <name evidence="1" type="ORF">PV328_009361</name>
</gene>
<dbReference type="EMBL" id="JAQQBS010001424">
    <property type="protein sequence ID" value="KAK0158347.1"/>
    <property type="molecule type" value="Genomic_DNA"/>
</dbReference>
<accession>A0AA39C5N5</accession>
<reference evidence="1" key="1">
    <citation type="journal article" date="2023" name="bioRxiv">
        <title>Scaffold-level genome assemblies of two parasitoid biocontrol wasps reveal the parthenogenesis mechanism and an associated novel virus.</title>
        <authorList>
            <person name="Inwood S."/>
            <person name="Skelly J."/>
            <person name="Guhlin J."/>
            <person name="Harrop T."/>
            <person name="Goldson S."/>
            <person name="Dearden P."/>
        </authorList>
    </citation>
    <scope>NUCLEOTIDE SEQUENCE</scope>
    <source>
        <strain evidence="1">Irish</strain>
        <tissue evidence="1">Whole body</tissue>
    </source>
</reference>
<keyword evidence="2" id="KW-1185">Reference proteome</keyword>
<organism evidence="1 2">
    <name type="scientific">Microctonus aethiopoides</name>
    <dbReference type="NCBI Taxonomy" id="144406"/>
    <lineage>
        <taxon>Eukaryota</taxon>
        <taxon>Metazoa</taxon>
        <taxon>Ecdysozoa</taxon>
        <taxon>Arthropoda</taxon>
        <taxon>Hexapoda</taxon>
        <taxon>Insecta</taxon>
        <taxon>Pterygota</taxon>
        <taxon>Neoptera</taxon>
        <taxon>Endopterygota</taxon>
        <taxon>Hymenoptera</taxon>
        <taxon>Apocrita</taxon>
        <taxon>Ichneumonoidea</taxon>
        <taxon>Braconidae</taxon>
        <taxon>Euphorinae</taxon>
        <taxon>Microctonus</taxon>
    </lineage>
</organism>
<protein>
    <submittedName>
        <fullName evidence="1">Uncharacterized protein</fullName>
    </submittedName>
</protein>
<reference evidence="1" key="2">
    <citation type="submission" date="2023-03" db="EMBL/GenBank/DDBJ databases">
        <authorList>
            <person name="Inwood S.N."/>
            <person name="Skelly J.G."/>
            <person name="Guhlin J."/>
            <person name="Harrop T.W.R."/>
            <person name="Goldson S.G."/>
            <person name="Dearden P.K."/>
        </authorList>
    </citation>
    <scope>NUCLEOTIDE SEQUENCE</scope>
    <source>
        <strain evidence="1">Irish</strain>
        <tissue evidence="1">Whole body</tissue>
    </source>
</reference>
<evidence type="ECO:0000313" key="2">
    <source>
        <dbReference type="Proteomes" id="UP001168990"/>
    </source>
</evidence>
<dbReference type="AlphaFoldDB" id="A0AA39C5N5"/>
<evidence type="ECO:0000313" key="1">
    <source>
        <dbReference type="EMBL" id="KAK0158347.1"/>
    </source>
</evidence>
<comment type="caution">
    <text evidence="1">The sequence shown here is derived from an EMBL/GenBank/DDBJ whole genome shotgun (WGS) entry which is preliminary data.</text>
</comment>